<dbReference type="EMBL" id="MN740769">
    <property type="protein sequence ID" value="QHU10593.1"/>
    <property type="molecule type" value="Genomic_DNA"/>
</dbReference>
<sequence length="190" mass="22893">MSNNKLSRGKLNLVVCEMYNKFIHGYDENSYDDVKGHYLCMHVSRNRSIFDERDTESDLDDDDYQRDQLYENGECHINDVVDLYSAYYINYVKNPTRKHDIIRNYRRIISKNDYIQPQLAEVFNFPSGECVAIIKTMWLKVVQRAWRRLLNQRKEVINKRKNPTALHFREIHGKWPRECSYPSVNGMFWR</sequence>
<reference evidence="1" key="1">
    <citation type="journal article" date="2020" name="Nature">
        <title>Giant virus diversity and host interactions through global metagenomics.</title>
        <authorList>
            <person name="Schulz F."/>
            <person name="Roux S."/>
            <person name="Paez-Espino D."/>
            <person name="Jungbluth S."/>
            <person name="Walsh D.A."/>
            <person name="Denef V.J."/>
            <person name="McMahon K.D."/>
            <person name="Konstantinidis K.T."/>
            <person name="Eloe-Fadrosh E.A."/>
            <person name="Kyrpides N.C."/>
            <person name="Woyke T."/>
        </authorList>
    </citation>
    <scope>NUCLEOTIDE SEQUENCE</scope>
    <source>
        <strain evidence="1">GVMAG-S-1101165-83</strain>
    </source>
</reference>
<organism evidence="1">
    <name type="scientific">viral metagenome</name>
    <dbReference type="NCBI Taxonomy" id="1070528"/>
    <lineage>
        <taxon>unclassified sequences</taxon>
        <taxon>metagenomes</taxon>
        <taxon>organismal metagenomes</taxon>
    </lineage>
</organism>
<name>A0A6C0JZ18_9ZZZZ</name>
<evidence type="ECO:0000313" key="1">
    <source>
        <dbReference type="EMBL" id="QHU10593.1"/>
    </source>
</evidence>
<accession>A0A6C0JZ18</accession>
<dbReference type="AlphaFoldDB" id="A0A6C0JZ18"/>
<protein>
    <submittedName>
        <fullName evidence="1">Uncharacterized protein</fullName>
    </submittedName>
</protein>
<proteinExistence type="predicted"/>